<evidence type="ECO:0000256" key="1">
    <source>
        <dbReference type="ARBA" id="ARBA00009986"/>
    </source>
</evidence>
<evidence type="ECO:0000256" key="2">
    <source>
        <dbReference type="ARBA" id="ARBA00023002"/>
    </source>
</evidence>
<gene>
    <name evidence="6" type="ORF">BG61_24800</name>
</gene>
<dbReference type="STRING" id="60547.GCA_000751215_01123"/>
<evidence type="ECO:0000313" key="6">
    <source>
        <dbReference type="EMBL" id="KDR43964.1"/>
    </source>
</evidence>
<dbReference type="InterPro" id="IPR015590">
    <property type="entry name" value="Aldehyde_DH_dom"/>
</dbReference>
<dbReference type="EMBL" id="JFHC01000004">
    <property type="protein sequence ID" value="KDR43964.1"/>
    <property type="molecule type" value="Genomic_DNA"/>
</dbReference>
<dbReference type="RefSeq" id="WP_035926993.1">
    <property type="nucleotide sequence ID" value="NZ_CADFFX010000006.1"/>
</dbReference>
<dbReference type="InterPro" id="IPR016162">
    <property type="entry name" value="Ald_DH_N"/>
</dbReference>
<keyword evidence="2 4" id="KW-0560">Oxidoreductase</keyword>
<dbReference type="CDD" id="cd07138">
    <property type="entry name" value="ALDH_CddD_SSP0762"/>
    <property type="match status" value="1"/>
</dbReference>
<dbReference type="SUPFAM" id="SSF53720">
    <property type="entry name" value="ALDH-like"/>
    <property type="match status" value="1"/>
</dbReference>
<organism evidence="6 7">
    <name type="scientific">Caballeronia glathei</name>
    <dbReference type="NCBI Taxonomy" id="60547"/>
    <lineage>
        <taxon>Bacteria</taxon>
        <taxon>Pseudomonadati</taxon>
        <taxon>Pseudomonadota</taxon>
        <taxon>Betaproteobacteria</taxon>
        <taxon>Burkholderiales</taxon>
        <taxon>Burkholderiaceae</taxon>
        <taxon>Caballeronia</taxon>
    </lineage>
</organism>
<comment type="similarity">
    <text evidence="1 4">Belongs to the aldehyde dehydrogenase family.</text>
</comment>
<protein>
    <submittedName>
        <fullName evidence="6">Aldehyde dehydrogenase</fullName>
    </submittedName>
</protein>
<dbReference type="PANTHER" id="PTHR42804">
    <property type="entry name" value="ALDEHYDE DEHYDROGENASE"/>
    <property type="match status" value="1"/>
</dbReference>
<comment type="caution">
    <text evidence="6">The sequence shown here is derived from an EMBL/GenBank/DDBJ whole genome shotgun (WGS) entry which is preliminary data.</text>
</comment>
<dbReference type="Gene3D" id="3.40.309.10">
    <property type="entry name" value="Aldehyde Dehydrogenase, Chain A, domain 2"/>
    <property type="match status" value="1"/>
</dbReference>
<dbReference type="Gene3D" id="3.40.605.10">
    <property type="entry name" value="Aldehyde Dehydrogenase, Chain A, domain 1"/>
    <property type="match status" value="1"/>
</dbReference>
<proteinExistence type="inferred from homology"/>
<evidence type="ECO:0000256" key="3">
    <source>
        <dbReference type="PROSITE-ProRule" id="PRU10007"/>
    </source>
</evidence>
<keyword evidence="7" id="KW-1185">Reference proteome</keyword>
<dbReference type="Proteomes" id="UP000027466">
    <property type="component" value="Unassembled WGS sequence"/>
</dbReference>
<dbReference type="InterPro" id="IPR016161">
    <property type="entry name" value="Ald_DH/histidinol_DH"/>
</dbReference>
<feature type="active site" evidence="3">
    <location>
        <position position="245"/>
    </location>
</feature>
<dbReference type="PANTHER" id="PTHR42804:SF1">
    <property type="entry name" value="ALDEHYDE DEHYDROGENASE-RELATED"/>
    <property type="match status" value="1"/>
</dbReference>
<dbReference type="GO" id="GO:0016620">
    <property type="term" value="F:oxidoreductase activity, acting on the aldehyde or oxo group of donors, NAD or NADP as acceptor"/>
    <property type="evidence" value="ECO:0007669"/>
    <property type="project" value="InterPro"/>
</dbReference>
<dbReference type="InterPro" id="IPR016163">
    <property type="entry name" value="Ald_DH_C"/>
</dbReference>
<evidence type="ECO:0000313" key="7">
    <source>
        <dbReference type="Proteomes" id="UP000027466"/>
    </source>
</evidence>
<reference evidence="6 7" key="1">
    <citation type="submission" date="2014-03" db="EMBL/GenBank/DDBJ databases">
        <title>Draft Genome Sequences of Four Burkholderia Strains.</title>
        <authorList>
            <person name="Liu X.Y."/>
            <person name="Li C.X."/>
            <person name="Xu J.H."/>
        </authorList>
    </citation>
    <scope>NUCLEOTIDE SEQUENCE [LARGE SCALE GENOMIC DNA]</scope>
    <source>
        <strain evidence="6 7">DSM 50014</strain>
    </source>
</reference>
<name>A0A069PVV5_9BURK</name>
<evidence type="ECO:0000259" key="5">
    <source>
        <dbReference type="Pfam" id="PF00171"/>
    </source>
</evidence>
<dbReference type="AlphaFoldDB" id="A0A069PVV5"/>
<accession>A0A069PVV5</accession>
<dbReference type="PROSITE" id="PS00687">
    <property type="entry name" value="ALDEHYDE_DEHYDR_GLU"/>
    <property type="match status" value="1"/>
</dbReference>
<dbReference type="FunFam" id="3.40.605.10:FF:000026">
    <property type="entry name" value="Aldehyde dehydrogenase, putative"/>
    <property type="match status" value="1"/>
</dbReference>
<dbReference type="FunFam" id="3.40.309.10:FF:000012">
    <property type="entry name" value="Betaine aldehyde dehydrogenase"/>
    <property type="match status" value="1"/>
</dbReference>
<sequence>MKNYKHVYINGQWIEPSGRDHADVINATTEDVIGRVPLGDAGDADRAVRAARAAFDGWSQTSPLQRAEWIAKIAGGLEARAAEAAQLISAEVGTPIAWSQYAQAGAPVAHFAVAAQLLGEFAFTEHVGHSEVLREPVGVVACITPWNYPLTLIAAKVAPALAAGCTVVLKPSEVAPLTAYLLAEVIHEAGLPPGVFNMVPGVGQVVGEALASHPQVDMISFTGSTAAGRRVGELGARTIKRVALELGGKSAAIILDDADFASAVRGAIAACYLNNGQTCFAHTRLLVPRGRMAEARAIAAQAVGGMKVGNPLDEQNTIGPVISALQRARVRDYIRQGIEEGAELVTGGPDAPAGLTHGFFVRPTVFAGVTPDMTIAREEIFGPVLVMLAYEDEDDAVRIANDSIYGLSGAVWSSDAERAKRVARRLRTGRVDINGAPFNLLAPFGGYKQSGNGREFGKYGLEEYLEYKAVQMPAE</sequence>
<dbReference type="Pfam" id="PF00171">
    <property type="entry name" value="Aldedh"/>
    <property type="match status" value="1"/>
</dbReference>
<feature type="domain" description="Aldehyde dehydrogenase" evidence="5">
    <location>
        <begin position="13"/>
        <end position="470"/>
    </location>
</feature>
<dbReference type="InterPro" id="IPR029510">
    <property type="entry name" value="Ald_DH_CS_GLU"/>
</dbReference>
<dbReference type="FunFam" id="3.40.605.10:FF:000007">
    <property type="entry name" value="NAD/NADP-dependent betaine aldehyde dehydrogenase"/>
    <property type="match status" value="1"/>
</dbReference>
<evidence type="ECO:0000256" key="4">
    <source>
        <dbReference type="RuleBase" id="RU003345"/>
    </source>
</evidence>